<dbReference type="Proteomes" id="UP000028547">
    <property type="component" value="Unassembled WGS sequence"/>
</dbReference>
<organism evidence="1 2">
    <name type="scientific">Archangium violaceum Cb vi76</name>
    <dbReference type="NCBI Taxonomy" id="1406225"/>
    <lineage>
        <taxon>Bacteria</taxon>
        <taxon>Pseudomonadati</taxon>
        <taxon>Myxococcota</taxon>
        <taxon>Myxococcia</taxon>
        <taxon>Myxococcales</taxon>
        <taxon>Cystobacterineae</taxon>
        <taxon>Archangiaceae</taxon>
        <taxon>Archangium</taxon>
    </lineage>
</organism>
<dbReference type="EMBL" id="JPMI01000367">
    <property type="protein sequence ID" value="KFA87556.1"/>
    <property type="molecule type" value="Genomic_DNA"/>
</dbReference>
<sequence>MGAASRSLRGERGIVCPKCEQTTLRAYFHAFEREKRLGTIWVWCPECRTTAHLPRATPKVVLGPDPFAELSRDEFARLETGSSEHLLDRLERLWKQGQLGPQGD</sequence>
<accession>A0A084SGH1</accession>
<dbReference type="AlphaFoldDB" id="A0A084SGH1"/>
<reference evidence="1 2" key="1">
    <citation type="submission" date="2014-07" db="EMBL/GenBank/DDBJ databases">
        <title>Draft Genome Sequence of Gephyronic Acid Producer, Cystobacter violaceus Strain Cb vi76.</title>
        <authorList>
            <person name="Stevens D.C."/>
            <person name="Young J."/>
            <person name="Carmichael R."/>
            <person name="Tan J."/>
            <person name="Taylor R.E."/>
        </authorList>
    </citation>
    <scope>NUCLEOTIDE SEQUENCE [LARGE SCALE GENOMIC DNA]</scope>
    <source>
        <strain evidence="1 2">Cb vi76</strain>
    </source>
</reference>
<gene>
    <name evidence="1" type="ORF">Q664_46880</name>
</gene>
<comment type="caution">
    <text evidence="1">The sequence shown here is derived from an EMBL/GenBank/DDBJ whole genome shotgun (WGS) entry which is preliminary data.</text>
</comment>
<protein>
    <submittedName>
        <fullName evidence="1">Uncharacterized protein</fullName>
    </submittedName>
</protein>
<name>A0A084SGH1_9BACT</name>
<proteinExistence type="predicted"/>
<evidence type="ECO:0000313" key="1">
    <source>
        <dbReference type="EMBL" id="KFA87556.1"/>
    </source>
</evidence>
<evidence type="ECO:0000313" key="2">
    <source>
        <dbReference type="Proteomes" id="UP000028547"/>
    </source>
</evidence>